<keyword evidence="4" id="KW-0238">DNA-binding</keyword>
<dbReference type="AlphaFoldDB" id="A0AA39WDZ1"/>
<proteinExistence type="predicted"/>
<protein>
    <submittedName>
        <fullName evidence="9">Fungal-specific transcription factor domain-containing protein</fullName>
    </submittedName>
</protein>
<evidence type="ECO:0000256" key="1">
    <source>
        <dbReference type="ARBA" id="ARBA00004123"/>
    </source>
</evidence>
<evidence type="ECO:0000256" key="2">
    <source>
        <dbReference type="ARBA" id="ARBA00022833"/>
    </source>
</evidence>
<accession>A0AA39WDZ1</accession>
<dbReference type="Proteomes" id="UP001175000">
    <property type="component" value="Unassembled WGS sequence"/>
</dbReference>
<feature type="region of interest" description="Disordered" evidence="7">
    <location>
        <begin position="402"/>
        <end position="441"/>
    </location>
</feature>
<dbReference type="GO" id="GO:0005634">
    <property type="term" value="C:nucleus"/>
    <property type="evidence" value="ECO:0007669"/>
    <property type="project" value="UniProtKB-SubCell"/>
</dbReference>
<evidence type="ECO:0000256" key="4">
    <source>
        <dbReference type="ARBA" id="ARBA00023125"/>
    </source>
</evidence>
<feature type="domain" description="Zn(2)-C6 fungal-type" evidence="8">
    <location>
        <begin position="20"/>
        <end position="50"/>
    </location>
</feature>
<sequence length="603" mass="66440">MLLYTRKAPPKAPKRRSRAGCTYCKEKKKKCDEVRPQCSRCAEHGIECAYEAVKPRQRKKREGPLGEGASDSNSGTCSLGRRFSEAGSDFVAEGDESDGEEEEAPSGKPGRGTLTVRPRSVYPNLAMISPYPAGSPLLEFCPPLFSEFSERPSRRALIDHFCNILSHLIVFREESGNPFQQLVLPLTQKSVPVMNAMYALASAHLEYQGVENPEKSLFFHNRAIQGLGKLIEHNGPGKVNRNEILAAIMLLVYYEVLVQRGHSNIVSVHLKGALTVLCADPDPTDATTAFLERAFRFYDVIAALSNGTAPLSAAPAPGCLQPFPPLGAHAASPLSSVDTLLGMSTTLWPIIHRLSDLLPLKRELELAVRFNDVMPKIAALRAEFESTTAAIETALAQWQPHLPPNFIPDGDDPNPARRNTGKSLNIPAGDTDPPPSPMSAPERARLHSILHNALAYRHSAFVYLYRTLYSYPRSHPAVQTNAHMALEHCVTTVAYAGPMGALLWPLFAAACEAVTTEDRSLAERAFSAIRKRQGMMNIERSWEIVQEVWRRADWADVVAGLPDEGRRRGSMQSMHSGNGELEDGQMDLWRQVSKDLGFNIVFG</sequence>
<gene>
    <name evidence="9" type="ORF">B0T14DRAFT_569645</name>
</gene>
<keyword evidence="10" id="KW-1185">Reference proteome</keyword>
<evidence type="ECO:0000313" key="9">
    <source>
        <dbReference type="EMBL" id="KAK0613619.1"/>
    </source>
</evidence>
<dbReference type="Pfam" id="PF11951">
    <property type="entry name" value="Fungal_trans_2"/>
    <property type="match status" value="1"/>
</dbReference>
<comment type="subcellular location">
    <subcellularLocation>
        <location evidence="1">Nucleus</location>
    </subcellularLocation>
</comment>
<comment type="caution">
    <text evidence="9">The sequence shown here is derived from an EMBL/GenBank/DDBJ whole genome shotgun (WGS) entry which is preliminary data.</text>
</comment>
<dbReference type="GO" id="GO:0008270">
    <property type="term" value="F:zinc ion binding"/>
    <property type="evidence" value="ECO:0007669"/>
    <property type="project" value="InterPro"/>
</dbReference>
<dbReference type="GO" id="GO:0045944">
    <property type="term" value="P:positive regulation of transcription by RNA polymerase II"/>
    <property type="evidence" value="ECO:0007669"/>
    <property type="project" value="TreeGrafter"/>
</dbReference>
<evidence type="ECO:0000256" key="6">
    <source>
        <dbReference type="ARBA" id="ARBA00023242"/>
    </source>
</evidence>
<evidence type="ECO:0000256" key="5">
    <source>
        <dbReference type="ARBA" id="ARBA00023163"/>
    </source>
</evidence>
<dbReference type="SUPFAM" id="SSF57701">
    <property type="entry name" value="Zn2/Cys6 DNA-binding domain"/>
    <property type="match status" value="1"/>
</dbReference>
<reference evidence="9" key="1">
    <citation type="submission" date="2023-06" db="EMBL/GenBank/DDBJ databases">
        <title>Genome-scale phylogeny and comparative genomics of the fungal order Sordariales.</title>
        <authorList>
            <consortium name="Lawrence Berkeley National Laboratory"/>
            <person name="Hensen N."/>
            <person name="Bonometti L."/>
            <person name="Westerberg I."/>
            <person name="Brannstrom I.O."/>
            <person name="Guillou S."/>
            <person name="Cros-Aarteil S."/>
            <person name="Calhoun S."/>
            <person name="Haridas S."/>
            <person name="Kuo A."/>
            <person name="Mondo S."/>
            <person name="Pangilinan J."/>
            <person name="Riley R."/>
            <person name="Labutti K."/>
            <person name="Andreopoulos B."/>
            <person name="Lipzen A."/>
            <person name="Chen C."/>
            <person name="Yanf M."/>
            <person name="Daum C."/>
            <person name="Ng V."/>
            <person name="Clum A."/>
            <person name="Steindorff A."/>
            <person name="Ohm R."/>
            <person name="Martin F."/>
            <person name="Silar P."/>
            <person name="Natvig D."/>
            <person name="Lalanne C."/>
            <person name="Gautier V."/>
            <person name="Ament-Velasquez S.L."/>
            <person name="Kruys A."/>
            <person name="Hutchinson M.I."/>
            <person name="Powell A.J."/>
            <person name="Barry K."/>
            <person name="Miller A.N."/>
            <person name="Grigoriev I.V."/>
            <person name="Debuchy R."/>
            <person name="Gladieux P."/>
            <person name="Thoren M.H."/>
            <person name="Johannesson H."/>
        </authorList>
    </citation>
    <scope>NUCLEOTIDE SEQUENCE</scope>
    <source>
        <strain evidence="9">CBS 606.72</strain>
    </source>
</reference>
<dbReference type="PROSITE" id="PS50048">
    <property type="entry name" value="ZN2_CY6_FUNGAL_2"/>
    <property type="match status" value="1"/>
</dbReference>
<dbReference type="PANTHER" id="PTHR37534:SF15">
    <property type="entry name" value="ZN(II)2CYS6 TRANSCRIPTION FACTOR (EUROFUNG)"/>
    <property type="match status" value="1"/>
</dbReference>
<dbReference type="InterPro" id="IPR021858">
    <property type="entry name" value="Fun_TF"/>
</dbReference>
<organism evidence="9 10">
    <name type="scientific">Immersiella caudata</name>
    <dbReference type="NCBI Taxonomy" id="314043"/>
    <lineage>
        <taxon>Eukaryota</taxon>
        <taxon>Fungi</taxon>
        <taxon>Dikarya</taxon>
        <taxon>Ascomycota</taxon>
        <taxon>Pezizomycotina</taxon>
        <taxon>Sordariomycetes</taxon>
        <taxon>Sordariomycetidae</taxon>
        <taxon>Sordariales</taxon>
        <taxon>Lasiosphaeriaceae</taxon>
        <taxon>Immersiella</taxon>
    </lineage>
</organism>
<dbReference type="Pfam" id="PF00172">
    <property type="entry name" value="Zn_clus"/>
    <property type="match status" value="1"/>
</dbReference>
<dbReference type="GO" id="GO:0000981">
    <property type="term" value="F:DNA-binding transcription factor activity, RNA polymerase II-specific"/>
    <property type="evidence" value="ECO:0007669"/>
    <property type="project" value="InterPro"/>
</dbReference>
<keyword evidence="3" id="KW-0805">Transcription regulation</keyword>
<keyword evidence="5" id="KW-0804">Transcription</keyword>
<dbReference type="CDD" id="cd00067">
    <property type="entry name" value="GAL4"/>
    <property type="match status" value="1"/>
</dbReference>
<dbReference type="EMBL" id="JAULSU010000006">
    <property type="protein sequence ID" value="KAK0613619.1"/>
    <property type="molecule type" value="Genomic_DNA"/>
</dbReference>
<dbReference type="InterPro" id="IPR036864">
    <property type="entry name" value="Zn2-C6_fun-type_DNA-bd_sf"/>
</dbReference>
<name>A0AA39WDZ1_9PEZI</name>
<dbReference type="Gene3D" id="4.10.240.10">
    <property type="entry name" value="Zn(2)-C6 fungal-type DNA-binding domain"/>
    <property type="match status" value="1"/>
</dbReference>
<keyword evidence="2" id="KW-0862">Zinc</keyword>
<dbReference type="CDD" id="cd12148">
    <property type="entry name" value="fungal_TF_MHR"/>
    <property type="match status" value="1"/>
</dbReference>
<dbReference type="PANTHER" id="PTHR37534">
    <property type="entry name" value="TRANSCRIPTIONAL ACTIVATOR PROTEIN UGA3"/>
    <property type="match status" value="1"/>
</dbReference>
<evidence type="ECO:0000313" key="10">
    <source>
        <dbReference type="Proteomes" id="UP001175000"/>
    </source>
</evidence>
<keyword evidence="6" id="KW-0539">Nucleus</keyword>
<evidence type="ECO:0000259" key="8">
    <source>
        <dbReference type="PROSITE" id="PS50048"/>
    </source>
</evidence>
<feature type="region of interest" description="Disordered" evidence="7">
    <location>
        <begin position="90"/>
        <end position="116"/>
    </location>
</feature>
<dbReference type="GO" id="GO:0000976">
    <property type="term" value="F:transcription cis-regulatory region binding"/>
    <property type="evidence" value="ECO:0007669"/>
    <property type="project" value="TreeGrafter"/>
</dbReference>
<evidence type="ECO:0000256" key="3">
    <source>
        <dbReference type="ARBA" id="ARBA00023015"/>
    </source>
</evidence>
<dbReference type="InterPro" id="IPR001138">
    <property type="entry name" value="Zn2Cys6_DnaBD"/>
</dbReference>
<evidence type="ECO:0000256" key="7">
    <source>
        <dbReference type="SAM" id="MobiDB-lite"/>
    </source>
</evidence>
<dbReference type="SMART" id="SM00066">
    <property type="entry name" value="GAL4"/>
    <property type="match status" value="1"/>
</dbReference>
<feature type="compositionally biased region" description="Acidic residues" evidence="7">
    <location>
        <begin position="92"/>
        <end position="104"/>
    </location>
</feature>
<dbReference type="PROSITE" id="PS00463">
    <property type="entry name" value="ZN2_CY6_FUNGAL_1"/>
    <property type="match status" value="1"/>
</dbReference>
<feature type="region of interest" description="Disordered" evidence="7">
    <location>
        <begin position="52"/>
        <end position="78"/>
    </location>
</feature>